<organism evidence="2 3">
    <name type="scientific">Mucilaginibacter auburnensis</name>
    <dbReference type="NCBI Taxonomy" id="1457233"/>
    <lineage>
        <taxon>Bacteria</taxon>
        <taxon>Pseudomonadati</taxon>
        <taxon>Bacteroidota</taxon>
        <taxon>Sphingobacteriia</taxon>
        <taxon>Sphingobacteriales</taxon>
        <taxon>Sphingobacteriaceae</taxon>
        <taxon>Mucilaginibacter</taxon>
    </lineage>
</organism>
<evidence type="ECO:0000313" key="2">
    <source>
        <dbReference type="EMBL" id="PJJ83169.1"/>
    </source>
</evidence>
<dbReference type="AlphaFoldDB" id="A0A2H9VQS6"/>
<reference evidence="2 3" key="1">
    <citation type="submission" date="2017-11" db="EMBL/GenBank/DDBJ databases">
        <title>Genomic Encyclopedia of Archaeal and Bacterial Type Strains, Phase II (KMG-II): From Individual Species to Whole Genera.</title>
        <authorList>
            <person name="Goeker M."/>
        </authorList>
    </citation>
    <scope>NUCLEOTIDE SEQUENCE [LARGE SCALE GENOMIC DNA]</scope>
    <source>
        <strain evidence="2 3">DSM 28175</strain>
    </source>
</reference>
<accession>A0A2H9VQS6</accession>
<feature type="chain" id="PRO_5014142844" evidence="1">
    <location>
        <begin position="24"/>
        <end position="84"/>
    </location>
</feature>
<keyword evidence="3" id="KW-1185">Reference proteome</keyword>
<sequence length="84" mass="9737">MKLHINKIITLAFICLLSTHAISQKLDTAVLKKNWIWAGMEWVDITKATPRQKANINRTLLAQKLTEDHYFYPRNLGLIGVRFT</sequence>
<feature type="signal peptide" evidence="1">
    <location>
        <begin position="1"/>
        <end position="23"/>
    </location>
</feature>
<name>A0A2H9VQS6_9SPHI</name>
<evidence type="ECO:0000256" key="1">
    <source>
        <dbReference type="SAM" id="SignalP"/>
    </source>
</evidence>
<proteinExistence type="predicted"/>
<evidence type="ECO:0000313" key="3">
    <source>
        <dbReference type="Proteomes" id="UP000242687"/>
    </source>
</evidence>
<dbReference type="RefSeq" id="WP_100339457.1">
    <property type="nucleotide sequence ID" value="NZ_PGFJ01000001.1"/>
</dbReference>
<gene>
    <name evidence="2" type="ORF">CLV57_0147</name>
</gene>
<dbReference type="EMBL" id="PGFJ01000001">
    <property type="protein sequence ID" value="PJJ83169.1"/>
    <property type="molecule type" value="Genomic_DNA"/>
</dbReference>
<comment type="caution">
    <text evidence="2">The sequence shown here is derived from an EMBL/GenBank/DDBJ whole genome shotgun (WGS) entry which is preliminary data.</text>
</comment>
<protein>
    <submittedName>
        <fullName evidence="2">Uncharacterized protein</fullName>
    </submittedName>
</protein>
<dbReference type="Proteomes" id="UP000242687">
    <property type="component" value="Unassembled WGS sequence"/>
</dbReference>
<keyword evidence="1" id="KW-0732">Signal</keyword>